<feature type="transmembrane region" description="Helical" evidence="1">
    <location>
        <begin position="43"/>
        <end position="62"/>
    </location>
</feature>
<keyword evidence="1" id="KW-0472">Membrane</keyword>
<evidence type="ECO:0000256" key="1">
    <source>
        <dbReference type="SAM" id="Phobius"/>
    </source>
</evidence>
<evidence type="ECO:0000313" key="3">
    <source>
        <dbReference type="Proteomes" id="UP000782312"/>
    </source>
</evidence>
<keyword evidence="1" id="KW-1133">Transmembrane helix</keyword>
<dbReference type="AlphaFoldDB" id="A0A932I076"/>
<accession>A0A932I076</accession>
<dbReference type="Proteomes" id="UP000782312">
    <property type="component" value="Unassembled WGS sequence"/>
</dbReference>
<keyword evidence="1" id="KW-0812">Transmembrane</keyword>
<dbReference type="GO" id="GO:0016020">
    <property type="term" value="C:membrane"/>
    <property type="evidence" value="ECO:0007669"/>
    <property type="project" value="InterPro"/>
</dbReference>
<dbReference type="EMBL" id="JACPUR010000019">
    <property type="protein sequence ID" value="MBI3127683.1"/>
    <property type="molecule type" value="Genomic_DNA"/>
</dbReference>
<dbReference type="GO" id="GO:0015097">
    <property type="term" value="F:mercury ion transmembrane transporter activity"/>
    <property type="evidence" value="ECO:0007669"/>
    <property type="project" value="InterPro"/>
</dbReference>
<protein>
    <submittedName>
        <fullName evidence="2">Mercury resistance protein</fullName>
    </submittedName>
</protein>
<feature type="transmembrane region" description="Helical" evidence="1">
    <location>
        <begin position="12"/>
        <end position="37"/>
    </location>
</feature>
<dbReference type="Pfam" id="PF05052">
    <property type="entry name" value="MerE"/>
    <property type="match status" value="1"/>
</dbReference>
<proteinExistence type="predicted"/>
<comment type="caution">
    <text evidence="2">The sequence shown here is derived from an EMBL/GenBank/DDBJ whole genome shotgun (WGS) entry which is preliminary data.</text>
</comment>
<name>A0A932I076_UNCTE</name>
<sequence length="71" mass="7210">MRTVLGKIMLGVAFLTCPCHLPIYLVLLGGTALGAAVSGSPGVTFALMGVVFLGALGAWNLLSRSPAPPSR</sequence>
<reference evidence="2" key="1">
    <citation type="submission" date="2020-07" db="EMBL/GenBank/DDBJ databases">
        <title>Huge and variable diversity of episymbiotic CPR bacteria and DPANN archaea in groundwater ecosystems.</title>
        <authorList>
            <person name="He C.Y."/>
            <person name="Keren R."/>
            <person name="Whittaker M."/>
            <person name="Farag I.F."/>
            <person name="Doudna J."/>
            <person name="Cate J.H.D."/>
            <person name="Banfield J.F."/>
        </authorList>
    </citation>
    <scope>NUCLEOTIDE SEQUENCE</scope>
    <source>
        <strain evidence="2">NC_groundwater_763_Ag_S-0.2um_68_21</strain>
    </source>
</reference>
<evidence type="ECO:0000313" key="2">
    <source>
        <dbReference type="EMBL" id="MBI3127683.1"/>
    </source>
</evidence>
<dbReference type="InterPro" id="IPR007746">
    <property type="entry name" value="MerE"/>
</dbReference>
<gene>
    <name evidence="2" type="ORF">HYZ11_08785</name>
</gene>
<organism evidence="2 3">
    <name type="scientific">Tectimicrobiota bacterium</name>
    <dbReference type="NCBI Taxonomy" id="2528274"/>
    <lineage>
        <taxon>Bacteria</taxon>
        <taxon>Pseudomonadati</taxon>
        <taxon>Nitrospinota/Tectimicrobiota group</taxon>
        <taxon>Candidatus Tectimicrobiota</taxon>
    </lineage>
</organism>